<dbReference type="InterPro" id="IPR000884">
    <property type="entry name" value="TSP1_rpt"/>
</dbReference>
<protein>
    <recommendedName>
        <fullName evidence="6">PLAC domain-containing protein</fullName>
    </recommendedName>
</protein>
<dbReference type="Pfam" id="PF08686">
    <property type="entry name" value="PLAC"/>
    <property type="match status" value="1"/>
</dbReference>
<dbReference type="PROSITE" id="PS50900">
    <property type="entry name" value="PLAC"/>
    <property type="match status" value="1"/>
</dbReference>
<feature type="compositionally biased region" description="Polar residues" evidence="5">
    <location>
        <begin position="276"/>
        <end position="288"/>
    </location>
</feature>
<dbReference type="PANTHER" id="PTHR13723">
    <property type="entry name" value="ADAMTS A DISINTEGRIN AND METALLOPROTEASE WITH THROMBOSPONDIN MOTIFS PROTEASE"/>
    <property type="match status" value="1"/>
</dbReference>
<accession>A0ABP1PMF9</accession>
<feature type="compositionally biased region" description="Polar residues" evidence="5">
    <location>
        <begin position="886"/>
        <end position="898"/>
    </location>
</feature>
<keyword evidence="3" id="KW-0732">Signal</keyword>
<dbReference type="Proteomes" id="UP001642540">
    <property type="component" value="Unassembled WGS sequence"/>
</dbReference>
<evidence type="ECO:0000313" key="8">
    <source>
        <dbReference type="Proteomes" id="UP001642540"/>
    </source>
</evidence>
<reference evidence="7 8" key="1">
    <citation type="submission" date="2024-08" db="EMBL/GenBank/DDBJ databases">
        <authorList>
            <person name="Cucini C."/>
            <person name="Frati F."/>
        </authorList>
    </citation>
    <scope>NUCLEOTIDE SEQUENCE [LARGE SCALE GENOMIC DNA]</scope>
</reference>
<evidence type="ECO:0000256" key="1">
    <source>
        <dbReference type="ARBA" id="ARBA00004613"/>
    </source>
</evidence>
<dbReference type="InterPro" id="IPR010909">
    <property type="entry name" value="PLAC"/>
</dbReference>
<evidence type="ECO:0000256" key="3">
    <source>
        <dbReference type="ARBA" id="ARBA00022729"/>
    </source>
</evidence>
<gene>
    <name evidence="7" type="ORF">ODALV1_LOCUS705</name>
</gene>
<evidence type="ECO:0000256" key="2">
    <source>
        <dbReference type="ARBA" id="ARBA00022525"/>
    </source>
</evidence>
<dbReference type="Gene3D" id="2.20.100.10">
    <property type="entry name" value="Thrombospondin type-1 (TSP1) repeat"/>
    <property type="match status" value="6"/>
</dbReference>
<dbReference type="InterPro" id="IPR010294">
    <property type="entry name" value="ADAMTS_spacer1"/>
</dbReference>
<dbReference type="Pfam" id="PF19030">
    <property type="entry name" value="TSP1_ADAMTS"/>
    <property type="match status" value="6"/>
</dbReference>
<feature type="region of interest" description="Disordered" evidence="5">
    <location>
        <begin position="259"/>
        <end position="343"/>
    </location>
</feature>
<feature type="domain" description="PLAC" evidence="6">
    <location>
        <begin position="927"/>
        <end position="964"/>
    </location>
</feature>
<dbReference type="Pfam" id="PF05986">
    <property type="entry name" value="ADAMTS_spacer1"/>
    <property type="match status" value="1"/>
</dbReference>
<dbReference type="EMBL" id="CAXLJM020000004">
    <property type="protein sequence ID" value="CAL8069311.1"/>
    <property type="molecule type" value="Genomic_DNA"/>
</dbReference>
<feature type="compositionally biased region" description="Basic residues" evidence="5">
    <location>
        <begin position="355"/>
        <end position="368"/>
    </location>
</feature>
<dbReference type="Gene3D" id="2.60.120.830">
    <property type="match status" value="1"/>
</dbReference>
<keyword evidence="4" id="KW-0677">Repeat</keyword>
<dbReference type="SUPFAM" id="SSF82895">
    <property type="entry name" value="TSP-1 type 1 repeat"/>
    <property type="match status" value="6"/>
</dbReference>
<dbReference type="InterPro" id="IPR050439">
    <property type="entry name" value="ADAMTS_ADAMTS-like"/>
</dbReference>
<feature type="compositionally biased region" description="Polar residues" evidence="5">
    <location>
        <begin position="322"/>
        <end position="343"/>
    </location>
</feature>
<feature type="region of interest" description="Disordered" evidence="5">
    <location>
        <begin position="878"/>
        <end position="925"/>
    </location>
</feature>
<feature type="region of interest" description="Disordered" evidence="5">
    <location>
        <begin position="355"/>
        <end position="387"/>
    </location>
</feature>
<proteinExistence type="predicted"/>
<sequence>MSSIMPEKDDSDQSVVVSERVCQEMRSVCPMSDEGEENVHHPEEEKRKAGLLVRSCNQNKMIIRTIISAIIPLILLAHLVHPIGCDSISGGAHGGSSSRRTELCSSCVGDNSTCRVVSGIFTRPQLNVGYNMVAHIPRGACNLNITEIRKSSNHLALRKKDGSFIFNGDWRLSWTGDYEGAGTTFHYARQDLKTLESILSLGPIQEPIDLMVLYQQPNPGIKYEYMFPFTAEQPLPLIQDPLTLTRADSGGRHLHLRQPAAATSRPASYVQLPPGASSTNGAASTILHQPQQQQQSVYPYNSIPSFPVKSNEPVGPPGAPTGASQQGAILSPGDSSFPYNTKYQAQTGGGVLISNHHHLHNHHGRRRNHGGDHHRASPGNKPVIPLPAGVVPTDKKFYWKIFSYTNCTEPCGGGQQRSIIRCVRNPTGNPVSDRRCSSDEKPPSQTVRCNIKPCPAEWVIGDWSSCSSECGDGYKTRSINCQQRISPTLTMRVAEGACLQHKPETRLACQLRPCNHWQNSEWSQCSARCGNGIRKRSVTCVGSSGQRLGLEECVQVEKPAELTPCNMGPCEGVDWFVSDWSSDCSQHCGGGIQTRHVVCSGLNPSQQQRKKFYTPHQGYQNLSQYSYKTRKSSSSELETNLIEEDDDLPLDGTHAVDGESQLHASGSFLPHHQQQPEDAQHFFCDESRRPAEERECFSDRSCGEPVWFTGDWGECSVSCGNGIRTRQVLCVLFTRGKFKVGSESLCEADAKPDDKEVCESLSQCPPRWFSTEWSECSALCGGGIQKRSVSCRASNWTLSSSLCSDKERPNERRSCNEQKCTLTPVIVNGSSSDGVPVNDLRGMVKDKPILQQSISPNNVGGGTVLSNDASRRYHYNVNETYGGGRQSPTLSAASTHQASISTGGRSGGSSSSSSHRHQQNELIENENDTECTDQYRNCALVVQARLCRYKYYRSVCCNSCSDSIVA</sequence>
<evidence type="ECO:0000256" key="5">
    <source>
        <dbReference type="SAM" id="MobiDB-lite"/>
    </source>
</evidence>
<dbReference type="PANTHER" id="PTHR13723:SF305">
    <property type="entry name" value="PROTEIN MADD-4"/>
    <property type="match status" value="1"/>
</dbReference>
<evidence type="ECO:0000256" key="4">
    <source>
        <dbReference type="ARBA" id="ARBA00022737"/>
    </source>
</evidence>
<evidence type="ECO:0000313" key="7">
    <source>
        <dbReference type="EMBL" id="CAL8069311.1"/>
    </source>
</evidence>
<keyword evidence="2" id="KW-0964">Secreted</keyword>
<dbReference type="InterPro" id="IPR036383">
    <property type="entry name" value="TSP1_rpt_sf"/>
</dbReference>
<comment type="caution">
    <text evidence="7">The sequence shown here is derived from an EMBL/GenBank/DDBJ whole genome shotgun (WGS) entry which is preliminary data.</text>
</comment>
<feature type="compositionally biased region" description="Low complexity" evidence="5">
    <location>
        <begin position="899"/>
        <end position="913"/>
    </location>
</feature>
<name>A0ABP1PMF9_9HEXA</name>
<comment type="subcellular location">
    <subcellularLocation>
        <location evidence="1">Secreted</location>
    </subcellularLocation>
</comment>
<organism evidence="7 8">
    <name type="scientific">Orchesella dallaii</name>
    <dbReference type="NCBI Taxonomy" id="48710"/>
    <lineage>
        <taxon>Eukaryota</taxon>
        <taxon>Metazoa</taxon>
        <taxon>Ecdysozoa</taxon>
        <taxon>Arthropoda</taxon>
        <taxon>Hexapoda</taxon>
        <taxon>Collembola</taxon>
        <taxon>Entomobryomorpha</taxon>
        <taxon>Entomobryoidea</taxon>
        <taxon>Orchesellidae</taxon>
        <taxon>Orchesellinae</taxon>
        <taxon>Orchesella</taxon>
    </lineage>
</organism>
<dbReference type="SMART" id="SM00209">
    <property type="entry name" value="TSP1"/>
    <property type="match status" value="6"/>
</dbReference>
<dbReference type="PROSITE" id="PS50092">
    <property type="entry name" value="TSP1"/>
    <property type="match status" value="5"/>
</dbReference>
<keyword evidence="8" id="KW-1185">Reference proteome</keyword>
<evidence type="ECO:0000259" key="6">
    <source>
        <dbReference type="PROSITE" id="PS50900"/>
    </source>
</evidence>